<evidence type="ECO:0000256" key="6">
    <source>
        <dbReference type="HAMAP-Rule" id="MF_00220"/>
    </source>
</evidence>
<feature type="active site" evidence="6">
    <location>
        <position position="309"/>
    </location>
</feature>
<dbReference type="PROSITE" id="PS00482">
    <property type="entry name" value="DIHYDROOROTASE_1"/>
    <property type="match status" value="1"/>
</dbReference>
<gene>
    <name evidence="6 8" type="primary">pyrC</name>
    <name evidence="8" type="ORF">HLVA_08560</name>
</gene>
<dbReference type="PROSITE" id="PS00483">
    <property type="entry name" value="DIHYDROOROTASE_2"/>
    <property type="match status" value="1"/>
</dbReference>
<evidence type="ECO:0000313" key="9">
    <source>
        <dbReference type="Proteomes" id="UP001321582"/>
    </source>
</evidence>
<dbReference type="SUPFAM" id="SSF51556">
    <property type="entry name" value="Metallo-dependent hydrolases"/>
    <property type="match status" value="1"/>
</dbReference>
<dbReference type="InterPro" id="IPR024403">
    <property type="entry name" value="DHOase_cat"/>
</dbReference>
<dbReference type="GO" id="GO:0006145">
    <property type="term" value="P:purine nucleobase catabolic process"/>
    <property type="evidence" value="ECO:0007669"/>
    <property type="project" value="TreeGrafter"/>
</dbReference>
<feature type="binding site" evidence="6">
    <location>
        <begin position="327"/>
        <end position="328"/>
    </location>
    <ligand>
        <name>substrate</name>
    </ligand>
</feature>
<feature type="domain" description="Dihydroorotase catalytic" evidence="7">
    <location>
        <begin position="51"/>
        <end position="238"/>
    </location>
</feature>
<dbReference type="KEGG" id="haby:HLVA_08560"/>
<keyword evidence="3 6" id="KW-0479">Metal-binding</keyword>
<evidence type="ECO:0000256" key="2">
    <source>
        <dbReference type="ARBA" id="ARBA00010286"/>
    </source>
</evidence>
<keyword evidence="6" id="KW-0862">Zinc</keyword>
<feature type="binding site" evidence="6">
    <location>
        <position position="313"/>
    </location>
    <ligand>
        <name>substrate</name>
    </ligand>
</feature>
<evidence type="ECO:0000256" key="1">
    <source>
        <dbReference type="ARBA" id="ARBA00002368"/>
    </source>
</evidence>
<dbReference type="GO" id="GO:0005737">
    <property type="term" value="C:cytoplasm"/>
    <property type="evidence" value="ECO:0007669"/>
    <property type="project" value="TreeGrafter"/>
</dbReference>
<dbReference type="InterPro" id="IPR004722">
    <property type="entry name" value="DHOase"/>
</dbReference>
<reference evidence="8 9" key="1">
    <citation type="submission" date="2022-11" db="EMBL/GenBank/DDBJ databases">
        <title>Haliovirga abyssi gen. nov., sp. nov., a mesophilic fermentative bacterium isolated from the Iheya North hydrothermal field and the proposal of Haliovirgaceae fam. nov.</title>
        <authorList>
            <person name="Miyazaki U."/>
            <person name="Tame A."/>
            <person name="Miyazaki J."/>
            <person name="Takai K."/>
            <person name="Sawayama S."/>
            <person name="Kitajima M."/>
            <person name="Okamoto A."/>
            <person name="Nakagawa S."/>
        </authorList>
    </citation>
    <scope>NUCLEOTIDE SEQUENCE [LARGE SCALE GENOMIC DNA]</scope>
    <source>
        <strain evidence="8 9">IC12</strain>
    </source>
</reference>
<feature type="binding site" evidence="6">
    <location>
        <position position="234"/>
    </location>
    <ligand>
        <name>Zn(2+)</name>
        <dbReference type="ChEBI" id="CHEBI:29105"/>
        <label>2</label>
    </ligand>
</feature>
<dbReference type="GO" id="GO:0044205">
    <property type="term" value="P:'de novo' UMP biosynthetic process"/>
    <property type="evidence" value="ECO:0007669"/>
    <property type="project" value="UniProtKB-UniRule"/>
</dbReference>
<keyword evidence="5 6" id="KW-0665">Pyrimidine biosynthesis</keyword>
<dbReference type="GO" id="GO:0004151">
    <property type="term" value="F:dihydroorotase activity"/>
    <property type="evidence" value="ECO:0007669"/>
    <property type="project" value="UniProtKB-UniRule"/>
</dbReference>
<feature type="binding site" evidence="6">
    <location>
        <begin position="64"/>
        <end position="66"/>
    </location>
    <ligand>
        <name>substrate</name>
    </ligand>
</feature>
<dbReference type="PANTHER" id="PTHR43668">
    <property type="entry name" value="ALLANTOINASE"/>
    <property type="match status" value="1"/>
</dbReference>
<evidence type="ECO:0000256" key="5">
    <source>
        <dbReference type="ARBA" id="ARBA00022975"/>
    </source>
</evidence>
<accession>A0AAU9DFW0</accession>
<dbReference type="PANTHER" id="PTHR43668:SF2">
    <property type="entry name" value="ALLANTOINASE"/>
    <property type="match status" value="1"/>
</dbReference>
<dbReference type="RefSeq" id="WP_307905219.1">
    <property type="nucleotide sequence ID" value="NZ_AP027059.1"/>
</dbReference>
<keyword evidence="9" id="KW-1185">Reference proteome</keyword>
<feature type="binding site" evidence="6">
    <location>
        <position position="64"/>
    </location>
    <ligand>
        <name>Zn(2+)</name>
        <dbReference type="ChEBI" id="CHEBI:29105"/>
        <label>1</label>
    </ligand>
</feature>
<evidence type="ECO:0000256" key="4">
    <source>
        <dbReference type="ARBA" id="ARBA00022801"/>
    </source>
</evidence>
<dbReference type="Pfam" id="PF12890">
    <property type="entry name" value="DHOase"/>
    <property type="match status" value="1"/>
</dbReference>
<dbReference type="AlphaFoldDB" id="A0AAU9DFW0"/>
<dbReference type="InterPro" id="IPR011059">
    <property type="entry name" value="Metal-dep_hydrolase_composite"/>
</dbReference>
<feature type="binding site" evidence="6">
    <location>
        <position position="154"/>
    </location>
    <ligand>
        <name>Zn(2+)</name>
        <dbReference type="ChEBI" id="CHEBI:29105"/>
        <label>1</label>
    </ligand>
</feature>
<feature type="binding site" evidence="6">
    <location>
        <position position="181"/>
    </location>
    <ligand>
        <name>Zn(2+)</name>
        <dbReference type="ChEBI" id="CHEBI:29105"/>
        <label>2</label>
    </ligand>
</feature>
<name>A0AAU9DFW0_9FUSO</name>
<dbReference type="EMBL" id="AP027059">
    <property type="protein sequence ID" value="BDU50287.1"/>
    <property type="molecule type" value="Genomic_DNA"/>
</dbReference>
<proteinExistence type="inferred from homology"/>
<organism evidence="8 9">
    <name type="scientific">Haliovirga abyssi</name>
    <dbReference type="NCBI Taxonomy" id="2996794"/>
    <lineage>
        <taxon>Bacteria</taxon>
        <taxon>Fusobacteriati</taxon>
        <taxon>Fusobacteriota</taxon>
        <taxon>Fusobacteriia</taxon>
        <taxon>Fusobacteriales</taxon>
        <taxon>Haliovirgaceae</taxon>
        <taxon>Haliovirga</taxon>
    </lineage>
</organism>
<evidence type="ECO:0000259" key="7">
    <source>
        <dbReference type="Pfam" id="PF12890"/>
    </source>
</evidence>
<dbReference type="EC" id="3.5.2.3" evidence="6"/>
<dbReference type="GO" id="GO:0004038">
    <property type="term" value="F:allantoinase activity"/>
    <property type="evidence" value="ECO:0007669"/>
    <property type="project" value="TreeGrafter"/>
</dbReference>
<dbReference type="InterPro" id="IPR032466">
    <property type="entry name" value="Metal_Hydrolase"/>
</dbReference>
<dbReference type="InterPro" id="IPR002195">
    <property type="entry name" value="Dihydroorotase_CS"/>
</dbReference>
<comment type="function">
    <text evidence="1 6">Catalyzes the reversible cyclization of carbamoyl aspartate to dihydroorotate.</text>
</comment>
<feature type="binding site" evidence="6">
    <location>
        <position position="154"/>
    </location>
    <ligand>
        <name>Zn(2+)</name>
        <dbReference type="ChEBI" id="CHEBI:29105"/>
        <label>2</label>
    </ligand>
</feature>
<dbReference type="GO" id="GO:0008270">
    <property type="term" value="F:zinc ion binding"/>
    <property type="evidence" value="ECO:0007669"/>
    <property type="project" value="UniProtKB-UniRule"/>
</dbReference>
<evidence type="ECO:0000256" key="3">
    <source>
        <dbReference type="ARBA" id="ARBA00022723"/>
    </source>
</evidence>
<keyword evidence="4 6" id="KW-0378">Hydrolase</keyword>
<comment type="cofactor">
    <cofactor evidence="6">
        <name>Zn(2+)</name>
        <dbReference type="ChEBI" id="CHEBI:29105"/>
    </cofactor>
    <text evidence="6">Binds 2 Zn(2+) ions per subunit.</text>
</comment>
<dbReference type="HAMAP" id="MF_00220_B">
    <property type="entry name" value="PyrC_classI_B"/>
    <property type="match status" value="1"/>
</dbReference>
<dbReference type="InterPro" id="IPR050138">
    <property type="entry name" value="DHOase/Allantoinase_Hydrolase"/>
</dbReference>
<dbReference type="SUPFAM" id="SSF51338">
    <property type="entry name" value="Composite domain of metallo-dependent hydrolases"/>
    <property type="match status" value="1"/>
</dbReference>
<comment type="pathway">
    <text evidence="6">Pyrimidine metabolism; UMP biosynthesis via de novo pathway; (S)-dihydroorotate from bicarbonate: step 3/3.</text>
</comment>
<feature type="binding site" evidence="6">
    <location>
        <position position="62"/>
    </location>
    <ligand>
        <name>Zn(2+)</name>
        <dbReference type="ChEBI" id="CHEBI:29105"/>
        <label>1</label>
    </ligand>
</feature>
<comment type="catalytic activity">
    <reaction evidence="6">
        <text>(S)-dihydroorotate + H2O = N-carbamoyl-L-aspartate + H(+)</text>
        <dbReference type="Rhea" id="RHEA:24296"/>
        <dbReference type="ChEBI" id="CHEBI:15377"/>
        <dbReference type="ChEBI" id="CHEBI:15378"/>
        <dbReference type="ChEBI" id="CHEBI:30864"/>
        <dbReference type="ChEBI" id="CHEBI:32814"/>
        <dbReference type="EC" id="3.5.2.3"/>
    </reaction>
</comment>
<dbReference type="Proteomes" id="UP001321582">
    <property type="component" value="Chromosome"/>
</dbReference>
<comment type="similarity">
    <text evidence="2 6">Belongs to the metallo-dependent hydrolases superfamily. DHOase family. Class I DHOase subfamily.</text>
</comment>
<sequence>MYVLKNGFVVDSENGLYGKMDILIKNGEIVEIGENISINNAKEIKIYDLSGKTVFPGFIDMHVHLREPGREDKETIETGLKAAVAGGFVGVAPMPNTNPICDNKVVVDYILNQAKELKLAEIYPIGAITKGEKGEELAKIGEMFESGIVAVSDDGHPVTNSMLTRRAFQYIKQFDIPLISHSEDVYISKDGVMNEGEYSIKLGLKGIPNSAEEIMVDRDIILCEAENSRLHIAHASTNGSLRMVKEAKLRGVNVTVEVTPHHFTLTDEEVEKQDYSTDTKVNPPLRNKKDRDAIIEYIRDGIVDVIATDHAPHTKVDKNVEYDFAPFGISGIETAVGLVVTELLKKDVIDLNRMAELLSINPRKILKIKGGIKKGNLAKLSIIDIDKKWIVNKNEFYSKGINTPFNEMELYGKPYMTIVNGNIVMKNGEILG</sequence>
<feature type="binding site" evidence="6">
    <location>
        <position position="96"/>
    </location>
    <ligand>
        <name>substrate</name>
    </ligand>
</feature>
<dbReference type="NCBIfam" id="TIGR00857">
    <property type="entry name" value="pyrC_multi"/>
    <property type="match status" value="1"/>
</dbReference>
<evidence type="ECO:0000313" key="8">
    <source>
        <dbReference type="EMBL" id="BDU50287.1"/>
    </source>
</evidence>
<feature type="binding site" evidence="6">
    <location>
        <position position="309"/>
    </location>
    <ligand>
        <name>Zn(2+)</name>
        <dbReference type="ChEBI" id="CHEBI:29105"/>
        <label>1</label>
    </ligand>
</feature>
<feature type="binding site" evidence="6">
    <location>
        <position position="282"/>
    </location>
    <ligand>
        <name>substrate</name>
    </ligand>
</feature>
<protein>
    <recommendedName>
        <fullName evidence="6">Dihydroorotase</fullName>
        <shortName evidence="6">DHOase</shortName>
        <ecNumber evidence="6">3.5.2.3</ecNumber>
    </recommendedName>
</protein>
<dbReference type="CDD" id="cd01317">
    <property type="entry name" value="DHOase_IIa"/>
    <property type="match status" value="1"/>
</dbReference>
<dbReference type="Gene3D" id="3.20.20.140">
    <property type="entry name" value="Metal-dependent hydrolases"/>
    <property type="match status" value="1"/>
</dbReference>